<accession>A0A369K179</accession>
<comment type="caution">
    <text evidence="1">The sequence shown here is derived from an EMBL/GenBank/DDBJ whole genome shotgun (WGS) entry which is preliminary data.</text>
</comment>
<sequence>MDFFYDSGDEDSDDPLQTALRSIPDKLLPFREHAPSRLRMQQADGPFSAEYARTRHGFFSALVWRGVTFGTAFANDHTNSAVFTSLEDWKESVDACGPQEESYFCDRSAYGMCNPHRTPALVNKYWEATEEHNWEQFVERRIVPFTECYKWLTAGKPTHFYQLGGLAAYLLTCDYVYAGVVARPTISDGCHRAKHKSRCSERLREVGFD</sequence>
<protein>
    <submittedName>
        <fullName evidence="1">Uncharacterized protein</fullName>
    </submittedName>
</protein>
<reference evidence="1" key="1">
    <citation type="submission" date="2018-04" db="EMBL/GenBank/DDBJ databases">
        <title>Whole genome sequencing of Hypsizygus marmoreus.</title>
        <authorList>
            <person name="Choi I.-G."/>
            <person name="Min B."/>
            <person name="Kim J.-G."/>
            <person name="Kim S."/>
            <person name="Oh Y.-L."/>
            <person name="Kong W.-S."/>
            <person name="Park H."/>
            <person name="Jeong J."/>
            <person name="Song E.-S."/>
        </authorList>
    </citation>
    <scope>NUCLEOTIDE SEQUENCE [LARGE SCALE GENOMIC DNA]</scope>
    <source>
        <strain evidence="1">51987-8</strain>
    </source>
</reference>
<name>A0A369K179_HYPMA</name>
<proteinExistence type="predicted"/>
<dbReference type="AlphaFoldDB" id="A0A369K179"/>
<evidence type="ECO:0000313" key="1">
    <source>
        <dbReference type="EMBL" id="RDB25613.1"/>
    </source>
</evidence>
<evidence type="ECO:0000313" key="2">
    <source>
        <dbReference type="Proteomes" id="UP000076154"/>
    </source>
</evidence>
<organism evidence="1 2">
    <name type="scientific">Hypsizygus marmoreus</name>
    <name type="common">White beech mushroom</name>
    <name type="synonym">Agaricus marmoreus</name>
    <dbReference type="NCBI Taxonomy" id="39966"/>
    <lineage>
        <taxon>Eukaryota</taxon>
        <taxon>Fungi</taxon>
        <taxon>Dikarya</taxon>
        <taxon>Basidiomycota</taxon>
        <taxon>Agaricomycotina</taxon>
        <taxon>Agaricomycetes</taxon>
        <taxon>Agaricomycetidae</taxon>
        <taxon>Agaricales</taxon>
        <taxon>Tricholomatineae</taxon>
        <taxon>Lyophyllaceae</taxon>
        <taxon>Hypsizygus</taxon>
    </lineage>
</organism>
<keyword evidence="2" id="KW-1185">Reference proteome</keyword>
<dbReference type="EMBL" id="LUEZ02000040">
    <property type="protein sequence ID" value="RDB25613.1"/>
    <property type="molecule type" value="Genomic_DNA"/>
</dbReference>
<gene>
    <name evidence="1" type="ORF">Hypma_006126</name>
</gene>
<dbReference type="Proteomes" id="UP000076154">
    <property type="component" value="Unassembled WGS sequence"/>
</dbReference>
<dbReference type="InParanoid" id="A0A369K179"/>
<dbReference type="OrthoDB" id="2934473at2759"/>